<protein>
    <recommendedName>
        <fullName evidence="1">DUF218 domain-containing protein</fullName>
    </recommendedName>
</protein>
<accession>A0A2R5HHX0</accession>
<dbReference type="InterPro" id="IPR014729">
    <property type="entry name" value="Rossmann-like_a/b/a_fold"/>
</dbReference>
<dbReference type="Proteomes" id="UP000245021">
    <property type="component" value="Unassembled WGS sequence"/>
</dbReference>
<dbReference type="InterPro" id="IPR003848">
    <property type="entry name" value="DUF218"/>
</dbReference>
<evidence type="ECO:0000259" key="1">
    <source>
        <dbReference type="Pfam" id="PF02698"/>
    </source>
</evidence>
<dbReference type="AlphaFoldDB" id="A0A2R5HHX0"/>
<gene>
    <name evidence="2" type="ORF">NtB2_01132</name>
</gene>
<dbReference type="InterPro" id="IPR051599">
    <property type="entry name" value="Cell_Envelope_Assoc"/>
</dbReference>
<reference evidence="2 3" key="1">
    <citation type="journal article" date="2018" name="Genome Announc.">
        <title>Draft Genome Sequence of Lactococcus sp. Strain NtB2 (JCM 32569), Isolated from the Gut of the Higher Termite Nasutitermes takasagoensis.</title>
        <authorList>
            <person name="Noda S."/>
            <person name="Aihara C."/>
            <person name="Yuki M."/>
            <person name="Ohkuma M."/>
        </authorList>
    </citation>
    <scope>NUCLEOTIDE SEQUENCE [LARGE SCALE GENOMIC DNA]</scope>
    <source>
        <strain evidence="2 3">NtB2</strain>
    </source>
</reference>
<evidence type="ECO:0000313" key="2">
    <source>
        <dbReference type="EMBL" id="GBG96995.1"/>
    </source>
</evidence>
<dbReference type="CDD" id="cd06259">
    <property type="entry name" value="YdcF-like"/>
    <property type="match status" value="1"/>
</dbReference>
<proteinExistence type="predicted"/>
<dbReference type="GO" id="GO:0043164">
    <property type="term" value="P:Gram-negative-bacterium-type cell wall biogenesis"/>
    <property type="evidence" value="ECO:0007669"/>
    <property type="project" value="TreeGrafter"/>
</dbReference>
<organism evidence="2 3">
    <name type="scientific">Lactococcus termiticola</name>
    <dbReference type="NCBI Taxonomy" id="2169526"/>
    <lineage>
        <taxon>Bacteria</taxon>
        <taxon>Bacillati</taxon>
        <taxon>Bacillota</taxon>
        <taxon>Bacilli</taxon>
        <taxon>Lactobacillales</taxon>
        <taxon>Streptococcaceae</taxon>
        <taxon>Lactococcus</taxon>
    </lineage>
</organism>
<evidence type="ECO:0000313" key="3">
    <source>
        <dbReference type="Proteomes" id="UP000245021"/>
    </source>
</evidence>
<feature type="domain" description="DUF218" evidence="1">
    <location>
        <begin position="41"/>
        <end position="161"/>
    </location>
</feature>
<comment type="caution">
    <text evidence="2">The sequence shown here is derived from an EMBL/GenBank/DDBJ whole genome shotgun (WGS) entry which is preliminary data.</text>
</comment>
<dbReference type="PANTHER" id="PTHR30336:SF4">
    <property type="entry name" value="ENVELOPE BIOGENESIS FACTOR ELYC"/>
    <property type="match status" value="1"/>
</dbReference>
<sequence>MKKIKITLMLLLGALIIWSGICLLLISSKTHSKSSSDYGSILVLGSKIEGNNLADSYPAAATKARLDAAVKLAKARPGSRVIVSGGKGFDEPVTEASAMAKYLKAKGIPASQIIEEDKASDTSENLKFSKPYLKGKTVLVTNDFHLYRSLYLAKKQGLDKLEGEAVVSQTKNPLLWTGYYGHEILGLTYAFIFGEG</sequence>
<dbReference type="Gene3D" id="3.40.50.620">
    <property type="entry name" value="HUPs"/>
    <property type="match status" value="1"/>
</dbReference>
<dbReference type="RefSeq" id="WP_109245963.1">
    <property type="nucleotide sequence ID" value="NZ_BFFO01000006.1"/>
</dbReference>
<dbReference type="EMBL" id="BFFO01000006">
    <property type="protein sequence ID" value="GBG96995.1"/>
    <property type="molecule type" value="Genomic_DNA"/>
</dbReference>
<dbReference type="GO" id="GO:0000270">
    <property type="term" value="P:peptidoglycan metabolic process"/>
    <property type="evidence" value="ECO:0007669"/>
    <property type="project" value="TreeGrafter"/>
</dbReference>
<dbReference type="OrthoDB" id="9782395at2"/>
<keyword evidence="3" id="KW-1185">Reference proteome</keyword>
<dbReference type="GO" id="GO:0005886">
    <property type="term" value="C:plasma membrane"/>
    <property type="evidence" value="ECO:0007669"/>
    <property type="project" value="TreeGrafter"/>
</dbReference>
<dbReference type="Pfam" id="PF02698">
    <property type="entry name" value="DUF218"/>
    <property type="match status" value="1"/>
</dbReference>
<name>A0A2R5HHX0_9LACT</name>
<dbReference type="PANTHER" id="PTHR30336">
    <property type="entry name" value="INNER MEMBRANE PROTEIN, PROBABLE PERMEASE"/>
    <property type="match status" value="1"/>
</dbReference>